<dbReference type="SMART" id="SM00382">
    <property type="entry name" value="AAA"/>
    <property type="match status" value="1"/>
</dbReference>
<evidence type="ECO:0000256" key="4">
    <source>
        <dbReference type="ARBA" id="ARBA00022692"/>
    </source>
</evidence>
<protein>
    <submittedName>
        <fullName evidence="14">Lipid A export permease/ATP-binding protein MsbA</fullName>
    </submittedName>
</protein>
<dbReference type="PANTHER" id="PTHR43394">
    <property type="entry name" value="ATP-DEPENDENT PERMEASE MDL1, MITOCHONDRIAL"/>
    <property type="match status" value="1"/>
</dbReference>
<dbReference type="RefSeq" id="WP_115841656.1">
    <property type="nucleotide sequence ID" value="NZ_CP183976.1"/>
</dbReference>
<name>A0A3D8VGM3_9GAMM</name>
<keyword evidence="7" id="KW-1278">Translocase</keyword>
<dbReference type="PROSITE" id="PS00211">
    <property type="entry name" value="ABC_TRANSPORTER_1"/>
    <property type="match status" value="1"/>
</dbReference>
<dbReference type="InterPro" id="IPR039421">
    <property type="entry name" value="Type_1_exporter"/>
</dbReference>
<dbReference type="SUPFAM" id="SSF52540">
    <property type="entry name" value="P-loop containing nucleoside triphosphate hydrolases"/>
    <property type="match status" value="1"/>
</dbReference>
<evidence type="ECO:0000256" key="8">
    <source>
        <dbReference type="ARBA" id="ARBA00022989"/>
    </source>
</evidence>
<dbReference type="InterPro" id="IPR011917">
    <property type="entry name" value="ABC_transpr_lipidA"/>
</dbReference>
<dbReference type="Pfam" id="PF00664">
    <property type="entry name" value="ABC_membrane"/>
    <property type="match status" value="1"/>
</dbReference>
<keyword evidence="10 11" id="KW-0472">Membrane</keyword>
<dbReference type="InterPro" id="IPR027417">
    <property type="entry name" value="P-loop_NTPase"/>
</dbReference>
<sequence length="582" mass="63434">MSREVSAGKIYRRLLHFVAPYRGVLVVALVGMLIEAGAAGAFAKLMNPMVDETFVTRNPNVSLVLPLAIIGIFVARGIAGYLTDTFMARAGRSIARDLRVQVLGKYLRLPGLRFDTEPVSSMLTRLGSDSDQVAQAAIDAAKVMLQQSLQVLVMLGVMLYTSWRVTLAVLLLGPLLAWTMDKVGRRYRRIGHRIQESGAQLLQSADQALSNHQEVKVYGAQATELSRYTGQANHHLRLSLKVESTRSISSAMVQLMGAIGLAMLLFFAGREAMQGRLTAGEFVSLMVAMLAVIPALKQLTNVQGMLQRGVASAERLFDVIDTPDEVDSGTQPLDRAQGLLEFRHVTARYPGQAEPALSDITFEARPGTVTAIVGRSGSGKSTLIKLIPRFYDIESGQILLDGHPLQDYRLEDLRRQVALVGQQVMLFDGTVAANVAFGEMQASDPEALERAVRGANAMEFVERLPEGLQTDIGAKGGKLSGGQRQRLAIARAMLKDAPILILDEATAALDTESERLVQGALDTLMPNRTTLVIAHRLSTIEHADQVLVLDQGRIVERGTHAELLAMGGLYAHLHRMQFREAE</sequence>
<keyword evidence="3" id="KW-1003">Cell membrane</keyword>
<feature type="domain" description="ABC transporter" evidence="12">
    <location>
        <begin position="340"/>
        <end position="576"/>
    </location>
</feature>
<comment type="caution">
    <text evidence="14">The sequence shown here is derived from an EMBL/GenBank/DDBJ whole genome shotgun (WGS) entry which is preliminary data.</text>
</comment>
<evidence type="ECO:0000259" key="12">
    <source>
        <dbReference type="PROSITE" id="PS50893"/>
    </source>
</evidence>
<dbReference type="FunFam" id="3.40.50.300:FF:000140">
    <property type="entry name" value="Lipid A export ATP-binding/permease protein MsbA"/>
    <property type="match status" value="1"/>
</dbReference>
<dbReference type="PROSITE" id="PS50929">
    <property type="entry name" value="ABC_TM1F"/>
    <property type="match status" value="1"/>
</dbReference>
<dbReference type="GO" id="GO:0034040">
    <property type="term" value="F:ATPase-coupled lipid transmembrane transporter activity"/>
    <property type="evidence" value="ECO:0007669"/>
    <property type="project" value="InterPro"/>
</dbReference>
<keyword evidence="15" id="KW-1185">Reference proteome</keyword>
<evidence type="ECO:0000256" key="6">
    <source>
        <dbReference type="ARBA" id="ARBA00022840"/>
    </source>
</evidence>
<feature type="transmembrane region" description="Helical" evidence="11">
    <location>
        <begin position="248"/>
        <end position="267"/>
    </location>
</feature>
<dbReference type="Gene3D" id="1.20.1560.10">
    <property type="entry name" value="ABC transporter type 1, transmembrane domain"/>
    <property type="match status" value="1"/>
</dbReference>
<dbReference type="GO" id="GO:0005524">
    <property type="term" value="F:ATP binding"/>
    <property type="evidence" value="ECO:0007669"/>
    <property type="project" value="UniProtKB-KW"/>
</dbReference>
<dbReference type="InterPro" id="IPR003593">
    <property type="entry name" value="AAA+_ATPase"/>
</dbReference>
<keyword evidence="5" id="KW-0547">Nucleotide-binding</keyword>
<evidence type="ECO:0000256" key="9">
    <source>
        <dbReference type="ARBA" id="ARBA00023055"/>
    </source>
</evidence>
<dbReference type="InterPro" id="IPR011527">
    <property type="entry name" value="ABC1_TM_dom"/>
</dbReference>
<evidence type="ECO:0000256" key="10">
    <source>
        <dbReference type="ARBA" id="ARBA00023136"/>
    </source>
</evidence>
<evidence type="ECO:0000256" key="1">
    <source>
        <dbReference type="ARBA" id="ARBA00004651"/>
    </source>
</evidence>
<dbReference type="Gene3D" id="3.40.50.300">
    <property type="entry name" value="P-loop containing nucleotide triphosphate hydrolases"/>
    <property type="match status" value="1"/>
</dbReference>
<evidence type="ECO:0000256" key="2">
    <source>
        <dbReference type="ARBA" id="ARBA00022448"/>
    </source>
</evidence>
<dbReference type="EMBL" id="QTJR01000003">
    <property type="protein sequence ID" value="RDY68231.1"/>
    <property type="molecule type" value="Genomic_DNA"/>
</dbReference>
<dbReference type="InterPro" id="IPR017871">
    <property type="entry name" value="ABC_transporter-like_CS"/>
</dbReference>
<feature type="transmembrane region" description="Helical" evidence="11">
    <location>
        <begin position="63"/>
        <end position="82"/>
    </location>
</feature>
<dbReference type="GO" id="GO:0016887">
    <property type="term" value="F:ATP hydrolysis activity"/>
    <property type="evidence" value="ECO:0007669"/>
    <property type="project" value="InterPro"/>
</dbReference>
<dbReference type="GO" id="GO:0015421">
    <property type="term" value="F:ABC-type oligopeptide transporter activity"/>
    <property type="evidence" value="ECO:0007669"/>
    <property type="project" value="TreeGrafter"/>
</dbReference>
<dbReference type="PANTHER" id="PTHR43394:SF1">
    <property type="entry name" value="ATP-BINDING CASSETTE SUB-FAMILY B MEMBER 10, MITOCHONDRIAL"/>
    <property type="match status" value="1"/>
</dbReference>
<dbReference type="CDD" id="cd18552">
    <property type="entry name" value="ABC_6TM_MsbA_like"/>
    <property type="match status" value="1"/>
</dbReference>
<accession>A0A3D8VGM3</accession>
<feature type="transmembrane region" description="Helical" evidence="11">
    <location>
        <begin position="279"/>
        <end position="296"/>
    </location>
</feature>
<dbReference type="InterPro" id="IPR036640">
    <property type="entry name" value="ABC1_TM_sf"/>
</dbReference>
<keyword evidence="2" id="KW-0813">Transport</keyword>
<keyword evidence="9" id="KW-0445">Lipid transport</keyword>
<keyword evidence="6 14" id="KW-0067">ATP-binding</keyword>
<reference evidence="14 15" key="1">
    <citation type="submission" date="2018-08" db="EMBL/GenBank/DDBJ databases">
        <title>Lysobacter soli KCTC 22011, whole genome shotgun sequence.</title>
        <authorList>
            <person name="Zhang X."/>
            <person name="Feng G."/>
            <person name="Zhu H."/>
        </authorList>
    </citation>
    <scope>NUCLEOTIDE SEQUENCE [LARGE SCALE GENOMIC DNA]</scope>
    <source>
        <strain evidence="14 15">KCTC 22011</strain>
    </source>
</reference>
<dbReference type="GO" id="GO:0005886">
    <property type="term" value="C:plasma membrane"/>
    <property type="evidence" value="ECO:0007669"/>
    <property type="project" value="UniProtKB-SubCell"/>
</dbReference>
<feature type="transmembrane region" description="Helical" evidence="11">
    <location>
        <begin position="151"/>
        <end position="178"/>
    </location>
</feature>
<evidence type="ECO:0000259" key="13">
    <source>
        <dbReference type="PROSITE" id="PS50929"/>
    </source>
</evidence>
<evidence type="ECO:0000256" key="3">
    <source>
        <dbReference type="ARBA" id="ARBA00022475"/>
    </source>
</evidence>
<feature type="transmembrane region" description="Helical" evidence="11">
    <location>
        <begin position="21"/>
        <end position="43"/>
    </location>
</feature>
<dbReference type="PROSITE" id="PS50893">
    <property type="entry name" value="ABC_TRANSPORTER_2"/>
    <property type="match status" value="1"/>
</dbReference>
<evidence type="ECO:0000256" key="7">
    <source>
        <dbReference type="ARBA" id="ARBA00022967"/>
    </source>
</evidence>
<organism evidence="14 15">
    <name type="scientific">Lysobacter soli</name>
    <dbReference type="NCBI Taxonomy" id="453783"/>
    <lineage>
        <taxon>Bacteria</taxon>
        <taxon>Pseudomonadati</taxon>
        <taxon>Pseudomonadota</taxon>
        <taxon>Gammaproteobacteria</taxon>
        <taxon>Lysobacterales</taxon>
        <taxon>Lysobacteraceae</taxon>
        <taxon>Lysobacter</taxon>
    </lineage>
</organism>
<dbReference type="Pfam" id="PF00005">
    <property type="entry name" value="ABC_tran"/>
    <property type="match status" value="1"/>
</dbReference>
<dbReference type="NCBIfam" id="TIGR02203">
    <property type="entry name" value="MsbA_lipidA"/>
    <property type="match status" value="1"/>
</dbReference>
<keyword evidence="4 11" id="KW-0812">Transmembrane</keyword>
<dbReference type="Proteomes" id="UP000256829">
    <property type="component" value="Unassembled WGS sequence"/>
</dbReference>
<evidence type="ECO:0000256" key="5">
    <source>
        <dbReference type="ARBA" id="ARBA00022741"/>
    </source>
</evidence>
<keyword evidence="8 11" id="KW-1133">Transmembrane helix</keyword>
<dbReference type="AlphaFoldDB" id="A0A3D8VGM3"/>
<evidence type="ECO:0000256" key="11">
    <source>
        <dbReference type="SAM" id="Phobius"/>
    </source>
</evidence>
<proteinExistence type="predicted"/>
<evidence type="ECO:0000313" key="15">
    <source>
        <dbReference type="Proteomes" id="UP000256829"/>
    </source>
</evidence>
<dbReference type="SUPFAM" id="SSF90123">
    <property type="entry name" value="ABC transporter transmembrane region"/>
    <property type="match status" value="1"/>
</dbReference>
<dbReference type="InterPro" id="IPR003439">
    <property type="entry name" value="ABC_transporter-like_ATP-bd"/>
</dbReference>
<feature type="domain" description="ABC transmembrane type-1" evidence="13">
    <location>
        <begin position="26"/>
        <end position="308"/>
    </location>
</feature>
<gene>
    <name evidence="14" type="primary">msbA</name>
    <name evidence="14" type="ORF">DX912_06420</name>
</gene>
<evidence type="ECO:0000313" key="14">
    <source>
        <dbReference type="EMBL" id="RDY68231.1"/>
    </source>
</evidence>
<comment type="subcellular location">
    <subcellularLocation>
        <location evidence="1">Cell membrane</location>
        <topology evidence="1">Multi-pass membrane protein</topology>
    </subcellularLocation>
</comment>